<dbReference type="GO" id="GO:0045944">
    <property type="term" value="P:positive regulation of transcription by RNA polymerase II"/>
    <property type="evidence" value="ECO:0007669"/>
    <property type="project" value="UniProtKB-ARBA"/>
</dbReference>
<proteinExistence type="predicted"/>
<dbReference type="Proteomes" id="UP000759537">
    <property type="component" value="Unassembled WGS sequence"/>
</dbReference>
<evidence type="ECO:0000259" key="7">
    <source>
        <dbReference type="PROSITE" id="PS50157"/>
    </source>
</evidence>
<dbReference type="EMBL" id="WHVB01000004">
    <property type="protein sequence ID" value="KAF8483457.1"/>
    <property type="molecule type" value="Genomic_DNA"/>
</dbReference>
<dbReference type="GO" id="GO:0000981">
    <property type="term" value="F:DNA-binding transcription factor activity, RNA polymerase II-specific"/>
    <property type="evidence" value="ECO:0007669"/>
    <property type="project" value="TreeGrafter"/>
</dbReference>
<evidence type="ECO:0000313" key="9">
    <source>
        <dbReference type="Proteomes" id="UP000759537"/>
    </source>
</evidence>
<comment type="caution">
    <text evidence="8">The sequence shown here is derived from an EMBL/GenBank/DDBJ whole genome shotgun (WGS) entry which is preliminary data.</text>
</comment>
<keyword evidence="9" id="KW-1185">Reference proteome</keyword>
<evidence type="ECO:0000256" key="5">
    <source>
        <dbReference type="PROSITE-ProRule" id="PRU00042"/>
    </source>
</evidence>
<gene>
    <name evidence="8" type="ORF">DFH94DRAFT_311717</name>
</gene>
<feature type="compositionally biased region" description="Low complexity" evidence="6">
    <location>
        <begin position="231"/>
        <end position="252"/>
    </location>
</feature>
<dbReference type="GO" id="GO:0000978">
    <property type="term" value="F:RNA polymerase II cis-regulatory region sequence-specific DNA binding"/>
    <property type="evidence" value="ECO:0007669"/>
    <property type="project" value="TreeGrafter"/>
</dbReference>
<evidence type="ECO:0000256" key="3">
    <source>
        <dbReference type="ARBA" id="ARBA00022771"/>
    </source>
</evidence>
<keyword evidence="4" id="KW-0862">Zinc</keyword>
<dbReference type="Pfam" id="PF00096">
    <property type="entry name" value="zf-C2H2"/>
    <property type="match status" value="2"/>
</dbReference>
<accession>A0A9P5TBU2</accession>
<evidence type="ECO:0000256" key="1">
    <source>
        <dbReference type="ARBA" id="ARBA00022723"/>
    </source>
</evidence>
<feature type="domain" description="C2H2-type" evidence="7">
    <location>
        <begin position="318"/>
        <end position="342"/>
    </location>
</feature>
<dbReference type="GO" id="GO:0005634">
    <property type="term" value="C:nucleus"/>
    <property type="evidence" value="ECO:0007669"/>
    <property type="project" value="UniProtKB-ARBA"/>
</dbReference>
<dbReference type="PANTHER" id="PTHR19818:SF139">
    <property type="entry name" value="PAIR-RULE PROTEIN ODD-PAIRED"/>
    <property type="match status" value="1"/>
</dbReference>
<keyword evidence="1" id="KW-0479">Metal-binding</keyword>
<feature type="compositionally biased region" description="Low complexity" evidence="6">
    <location>
        <begin position="157"/>
        <end position="168"/>
    </location>
</feature>
<reference evidence="8" key="2">
    <citation type="journal article" date="2020" name="Nat. Commun.">
        <title>Large-scale genome sequencing of mycorrhizal fungi provides insights into the early evolution of symbiotic traits.</title>
        <authorList>
            <person name="Miyauchi S."/>
            <person name="Kiss E."/>
            <person name="Kuo A."/>
            <person name="Drula E."/>
            <person name="Kohler A."/>
            <person name="Sanchez-Garcia M."/>
            <person name="Morin E."/>
            <person name="Andreopoulos B."/>
            <person name="Barry K.W."/>
            <person name="Bonito G."/>
            <person name="Buee M."/>
            <person name="Carver A."/>
            <person name="Chen C."/>
            <person name="Cichocki N."/>
            <person name="Clum A."/>
            <person name="Culley D."/>
            <person name="Crous P.W."/>
            <person name="Fauchery L."/>
            <person name="Girlanda M."/>
            <person name="Hayes R.D."/>
            <person name="Keri Z."/>
            <person name="LaButti K."/>
            <person name="Lipzen A."/>
            <person name="Lombard V."/>
            <person name="Magnuson J."/>
            <person name="Maillard F."/>
            <person name="Murat C."/>
            <person name="Nolan M."/>
            <person name="Ohm R.A."/>
            <person name="Pangilinan J."/>
            <person name="Pereira M.F."/>
            <person name="Perotto S."/>
            <person name="Peter M."/>
            <person name="Pfister S."/>
            <person name="Riley R."/>
            <person name="Sitrit Y."/>
            <person name="Stielow J.B."/>
            <person name="Szollosi G."/>
            <person name="Zifcakova L."/>
            <person name="Stursova M."/>
            <person name="Spatafora J.W."/>
            <person name="Tedersoo L."/>
            <person name="Vaario L.M."/>
            <person name="Yamada A."/>
            <person name="Yan M."/>
            <person name="Wang P."/>
            <person name="Xu J."/>
            <person name="Bruns T."/>
            <person name="Baldrian P."/>
            <person name="Vilgalys R."/>
            <person name="Dunand C."/>
            <person name="Henrissat B."/>
            <person name="Grigoriev I.V."/>
            <person name="Hibbett D."/>
            <person name="Nagy L.G."/>
            <person name="Martin F.M."/>
        </authorList>
    </citation>
    <scope>NUCLEOTIDE SEQUENCE</scope>
    <source>
        <strain evidence="8">Prilba</strain>
    </source>
</reference>
<evidence type="ECO:0000256" key="4">
    <source>
        <dbReference type="ARBA" id="ARBA00022833"/>
    </source>
</evidence>
<evidence type="ECO:0000313" key="8">
    <source>
        <dbReference type="EMBL" id="KAF8483457.1"/>
    </source>
</evidence>
<organism evidence="8 9">
    <name type="scientific">Russula ochroleuca</name>
    <dbReference type="NCBI Taxonomy" id="152965"/>
    <lineage>
        <taxon>Eukaryota</taxon>
        <taxon>Fungi</taxon>
        <taxon>Dikarya</taxon>
        <taxon>Basidiomycota</taxon>
        <taxon>Agaricomycotina</taxon>
        <taxon>Agaricomycetes</taxon>
        <taxon>Russulales</taxon>
        <taxon>Russulaceae</taxon>
        <taxon>Russula</taxon>
    </lineage>
</organism>
<dbReference type="GO" id="GO:0008270">
    <property type="term" value="F:zinc ion binding"/>
    <property type="evidence" value="ECO:0007669"/>
    <property type="project" value="UniProtKB-KW"/>
</dbReference>
<name>A0A9P5TBU2_9AGAM</name>
<evidence type="ECO:0000256" key="6">
    <source>
        <dbReference type="SAM" id="MobiDB-lite"/>
    </source>
</evidence>
<keyword evidence="3 5" id="KW-0863">Zinc-finger</keyword>
<dbReference type="InterPro" id="IPR050329">
    <property type="entry name" value="GLI_C2H2-zinc-finger"/>
</dbReference>
<dbReference type="InterPro" id="IPR036236">
    <property type="entry name" value="Znf_C2H2_sf"/>
</dbReference>
<sequence>MLNSDCASPYALPAAHRTTQHHPSTRCHPIQHLVQVPRKPPFAFDAAPSLDLTAQFMASSHHFHLGFNDNLLCTSHSRAASSSQSLPAEVGFQPYPPMGEKGNRHQNSMNPWPLPTTGAGRPPMVTGRQWPGAVGLTPEVFLPGGGTQPYNGFLLESTDSSPSFSPDSEAFNSAAPPTVASTHIITADAPGLHDRPQDLVVYLSGSESDSGQEPDDERNMARDARQDQWTSISAASPRAKSPATASSRRSASFLATEETKLGSSLHPKDIVCSSRTTRRARSSSRKPKMHQCQTCKKWFPRPSGLATHMNVHSGAKPFTCPVQSCNKKFAVRSNAKRHLRTHGIMPTPDMSFISTPAKDNNVPAVPDTTCWIPQTLKERNLKLEDVDNCPSLISELPLVRPSTYMWASEVVYDERDSFAEASIAPYHPAYWRCLPGPAPKTAPVCVSPT</sequence>
<evidence type="ECO:0000256" key="2">
    <source>
        <dbReference type="ARBA" id="ARBA00022737"/>
    </source>
</evidence>
<dbReference type="PROSITE" id="PS00028">
    <property type="entry name" value="ZINC_FINGER_C2H2_1"/>
    <property type="match status" value="2"/>
</dbReference>
<reference evidence="8" key="1">
    <citation type="submission" date="2019-10" db="EMBL/GenBank/DDBJ databases">
        <authorList>
            <consortium name="DOE Joint Genome Institute"/>
            <person name="Kuo A."/>
            <person name="Miyauchi S."/>
            <person name="Kiss E."/>
            <person name="Drula E."/>
            <person name="Kohler A."/>
            <person name="Sanchez-Garcia M."/>
            <person name="Andreopoulos B."/>
            <person name="Barry K.W."/>
            <person name="Bonito G."/>
            <person name="Buee M."/>
            <person name="Carver A."/>
            <person name="Chen C."/>
            <person name="Cichocki N."/>
            <person name="Clum A."/>
            <person name="Culley D."/>
            <person name="Crous P.W."/>
            <person name="Fauchery L."/>
            <person name="Girlanda M."/>
            <person name="Hayes R."/>
            <person name="Keri Z."/>
            <person name="LaButti K."/>
            <person name="Lipzen A."/>
            <person name="Lombard V."/>
            <person name="Magnuson J."/>
            <person name="Maillard F."/>
            <person name="Morin E."/>
            <person name="Murat C."/>
            <person name="Nolan M."/>
            <person name="Ohm R."/>
            <person name="Pangilinan J."/>
            <person name="Pereira M."/>
            <person name="Perotto S."/>
            <person name="Peter M."/>
            <person name="Riley R."/>
            <person name="Sitrit Y."/>
            <person name="Stielow B."/>
            <person name="Szollosi G."/>
            <person name="Zifcakova L."/>
            <person name="Stursova M."/>
            <person name="Spatafora J.W."/>
            <person name="Tedersoo L."/>
            <person name="Vaario L.-M."/>
            <person name="Yamada A."/>
            <person name="Yan M."/>
            <person name="Wang P."/>
            <person name="Xu J."/>
            <person name="Bruns T."/>
            <person name="Baldrian P."/>
            <person name="Vilgalys R."/>
            <person name="Henrissat B."/>
            <person name="Grigoriev I.V."/>
            <person name="Hibbett D."/>
            <person name="Nagy L.G."/>
            <person name="Martin F.M."/>
        </authorList>
    </citation>
    <scope>NUCLEOTIDE SEQUENCE</scope>
    <source>
        <strain evidence="8">Prilba</strain>
    </source>
</reference>
<dbReference type="PROSITE" id="PS50157">
    <property type="entry name" value="ZINC_FINGER_C2H2_2"/>
    <property type="match status" value="2"/>
</dbReference>
<dbReference type="OrthoDB" id="6077919at2759"/>
<dbReference type="SUPFAM" id="SSF57667">
    <property type="entry name" value="beta-beta-alpha zinc fingers"/>
    <property type="match status" value="1"/>
</dbReference>
<dbReference type="PANTHER" id="PTHR19818">
    <property type="entry name" value="ZINC FINGER PROTEIN ZIC AND GLI"/>
    <property type="match status" value="1"/>
</dbReference>
<keyword evidence="2" id="KW-0677">Repeat</keyword>
<feature type="region of interest" description="Disordered" evidence="6">
    <location>
        <begin position="205"/>
        <end position="252"/>
    </location>
</feature>
<protein>
    <recommendedName>
        <fullName evidence="7">C2H2-type domain-containing protein</fullName>
    </recommendedName>
</protein>
<dbReference type="AlphaFoldDB" id="A0A9P5TBU2"/>
<dbReference type="Gene3D" id="3.30.160.60">
    <property type="entry name" value="Classic Zinc Finger"/>
    <property type="match status" value="2"/>
</dbReference>
<dbReference type="SMART" id="SM00355">
    <property type="entry name" value="ZnF_C2H2"/>
    <property type="match status" value="2"/>
</dbReference>
<dbReference type="InterPro" id="IPR013087">
    <property type="entry name" value="Znf_C2H2_type"/>
</dbReference>
<feature type="domain" description="C2H2-type" evidence="7">
    <location>
        <begin position="290"/>
        <end position="317"/>
    </location>
</feature>
<feature type="compositionally biased region" description="Basic and acidic residues" evidence="6">
    <location>
        <begin position="217"/>
        <end position="226"/>
    </location>
</feature>
<feature type="region of interest" description="Disordered" evidence="6">
    <location>
        <begin position="147"/>
        <end position="176"/>
    </location>
</feature>